<evidence type="ECO:0000313" key="2">
    <source>
        <dbReference type="Proteomes" id="UP000663623"/>
    </source>
</evidence>
<evidence type="ECO:0008006" key="3">
    <source>
        <dbReference type="Google" id="ProtNLM"/>
    </source>
</evidence>
<dbReference type="InterPro" id="IPR011055">
    <property type="entry name" value="Dup_hybrid_motif"/>
</dbReference>
<accession>A0ABM7NNL9</accession>
<dbReference type="EMBL" id="AP024480">
    <property type="protein sequence ID" value="BCS81716.1"/>
    <property type="molecule type" value="Genomic_DNA"/>
</dbReference>
<reference evidence="1 2" key="1">
    <citation type="submission" date="2021-02" db="EMBL/GenBank/DDBJ databases">
        <title>Nitrogen-fixing ability and nitrogen fixation related genes of thermophilic fermentative bacteria in the genus Caldicellulosiruptor.</title>
        <authorList>
            <person name="Chen Y."/>
            <person name="Nishihara A."/>
            <person name="Haruta S."/>
        </authorList>
    </citation>
    <scope>NUCLEOTIDE SEQUENCE [LARGE SCALE GENOMIC DNA]</scope>
    <source>
        <strain evidence="1 2">YA01</strain>
    </source>
</reference>
<dbReference type="Gene3D" id="2.70.70.10">
    <property type="entry name" value="Glucose Permease (Domain IIA)"/>
    <property type="match status" value="1"/>
</dbReference>
<evidence type="ECO:0000313" key="1">
    <source>
        <dbReference type="EMBL" id="BCS81716.1"/>
    </source>
</evidence>
<keyword evidence="2" id="KW-1185">Reference proteome</keyword>
<dbReference type="Proteomes" id="UP000663623">
    <property type="component" value="Chromosome"/>
</dbReference>
<dbReference type="RefSeq" id="WP_207178716.1">
    <property type="nucleotide sequence ID" value="NZ_AP024480.1"/>
</dbReference>
<proteinExistence type="predicted"/>
<sequence>MRKKKIEKKSSKVAVMKITTVALVVFLVLSLKFEYIYIDNFSFEKAKLYFQRDEKLYSNLVKWIEDFLKPLSFSKQTRNSYMTKSLSSTSYIYPADGQIQSSDDGGTFIIVKKKTDIRSPCDGVIMETIKKGETFDIIIQQESKILYRIENIDVLNVQKGQVLKKGEIVGYKLPLNLVGKDFIYFKREEKM</sequence>
<gene>
    <name evidence="1" type="ORF">CaldiYA01_16760</name>
</gene>
<organism evidence="1 2">
    <name type="scientific">Caldicellulosiruptor diazotrophicus</name>
    <dbReference type="NCBI Taxonomy" id="2806205"/>
    <lineage>
        <taxon>Bacteria</taxon>
        <taxon>Bacillati</taxon>
        <taxon>Bacillota</taxon>
        <taxon>Bacillota incertae sedis</taxon>
        <taxon>Caldicellulosiruptorales</taxon>
        <taxon>Caldicellulosiruptoraceae</taxon>
        <taxon>Caldicellulosiruptor</taxon>
    </lineage>
</organism>
<protein>
    <recommendedName>
        <fullName evidence="3">Peptidase M23 domain-containing protein</fullName>
    </recommendedName>
</protein>
<dbReference type="SUPFAM" id="SSF51261">
    <property type="entry name" value="Duplicated hybrid motif"/>
    <property type="match status" value="1"/>
</dbReference>
<name>A0ABM7NNL9_9FIRM</name>